<dbReference type="InterPro" id="IPR049492">
    <property type="entry name" value="BD-FAE-like_dom"/>
</dbReference>
<feature type="domain" description="BD-FAE-like" evidence="3">
    <location>
        <begin position="66"/>
        <end position="257"/>
    </location>
</feature>
<gene>
    <name evidence="4" type="ORF">SAMN05444380_10159</name>
</gene>
<dbReference type="eggNOG" id="COG0657">
    <property type="taxonomic scope" value="Bacteria"/>
</dbReference>
<keyword evidence="1" id="KW-0378">Hydrolase</keyword>
<feature type="chain" id="PRO_5010183983" evidence="2">
    <location>
        <begin position="20"/>
        <end position="302"/>
    </location>
</feature>
<dbReference type="RefSeq" id="WP_010527281.1">
    <property type="nucleotide sequence ID" value="NZ_AFSL01000040.1"/>
</dbReference>
<evidence type="ECO:0000313" key="4">
    <source>
        <dbReference type="EMBL" id="SFD69504.1"/>
    </source>
</evidence>
<protein>
    <submittedName>
        <fullName evidence="4">Acetyl esterase/lipase</fullName>
    </submittedName>
</protein>
<dbReference type="GO" id="GO:0016787">
    <property type="term" value="F:hydrolase activity"/>
    <property type="evidence" value="ECO:0007669"/>
    <property type="project" value="UniProtKB-KW"/>
</dbReference>
<dbReference type="InterPro" id="IPR029058">
    <property type="entry name" value="AB_hydrolase_fold"/>
</dbReference>
<accession>A0A1I1UFN1</accession>
<sequence length="302" mass="33249">MKQLIIWISMTTFVFTSLAQDAVFPLYKGNIPGNKEVEVEEVRHVSGSGSPMLTKVTKPELWWYSAGTESPRPAIIICPGGGYGYEAYQHEGVQVAQWLAELGYQAFVLKYRLPDETLFEQATFIPMADARQAIRLVRKMAKSVGVDAQKVGIMGFSAGGHLAASASTLFNKKIPYAKKGKAVRPDFSILIYPVISMTDELTHRGSRKALLGDAPSPEMIELFSLEKQVSPSTPPTFILHAADDKAVPVGNTNAYAAALRDNNVPVNEIILPQGGHGFGFRKESPAFQWTDHLAKWLENNIR</sequence>
<feature type="signal peptide" evidence="2">
    <location>
        <begin position="1"/>
        <end position="19"/>
    </location>
</feature>
<dbReference type="PANTHER" id="PTHR48081">
    <property type="entry name" value="AB HYDROLASE SUPERFAMILY PROTEIN C4A8.06C"/>
    <property type="match status" value="1"/>
</dbReference>
<evidence type="ECO:0000313" key="5">
    <source>
        <dbReference type="Proteomes" id="UP000181976"/>
    </source>
</evidence>
<dbReference type="STRING" id="385682.SAMN05444380_10159"/>
<reference evidence="4 5" key="1">
    <citation type="submission" date="2016-10" db="EMBL/GenBank/DDBJ databases">
        <authorList>
            <person name="de Groot N.N."/>
        </authorList>
    </citation>
    <scope>NUCLEOTIDE SEQUENCE [LARGE SCALE GENOMIC DNA]</scope>
    <source>
        <strain evidence="4 5">DSM 19012</strain>
    </source>
</reference>
<evidence type="ECO:0000259" key="3">
    <source>
        <dbReference type="Pfam" id="PF20434"/>
    </source>
</evidence>
<evidence type="ECO:0000256" key="2">
    <source>
        <dbReference type="SAM" id="SignalP"/>
    </source>
</evidence>
<organism evidence="4 5">
    <name type="scientific">Thermophagus xiamenensis</name>
    <dbReference type="NCBI Taxonomy" id="385682"/>
    <lineage>
        <taxon>Bacteria</taxon>
        <taxon>Pseudomonadati</taxon>
        <taxon>Bacteroidota</taxon>
        <taxon>Bacteroidia</taxon>
        <taxon>Marinilabiliales</taxon>
        <taxon>Marinilabiliaceae</taxon>
        <taxon>Thermophagus</taxon>
    </lineage>
</organism>
<proteinExistence type="predicted"/>
<keyword evidence="2" id="KW-0732">Signal</keyword>
<dbReference type="EMBL" id="FONA01000001">
    <property type="protein sequence ID" value="SFD69504.1"/>
    <property type="molecule type" value="Genomic_DNA"/>
</dbReference>
<dbReference type="PANTHER" id="PTHR48081:SF6">
    <property type="entry name" value="PEPTIDASE S9 PROLYL OLIGOPEPTIDASE CATALYTIC DOMAIN-CONTAINING PROTEIN"/>
    <property type="match status" value="1"/>
</dbReference>
<evidence type="ECO:0000256" key="1">
    <source>
        <dbReference type="ARBA" id="ARBA00022801"/>
    </source>
</evidence>
<dbReference type="InParanoid" id="A0A1I1UFN1"/>
<dbReference type="AlphaFoldDB" id="A0A1I1UFN1"/>
<dbReference type="Proteomes" id="UP000181976">
    <property type="component" value="Unassembled WGS sequence"/>
</dbReference>
<dbReference type="OrthoDB" id="9796689at2"/>
<dbReference type="InterPro" id="IPR050300">
    <property type="entry name" value="GDXG_lipolytic_enzyme"/>
</dbReference>
<dbReference type="SUPFAM" id="SSF53474">
    <property type="entry name" value="alpha/beta-Hydrolases"/>
    <property type="match status" value="1"/>
</dbReference>
<name>A0A1I1UFN1_9BACT</name>
<dbReference type="Pfam" id="PF20434">
    <property type="entry name" value="BD-FAE"/>
    <property type="match status" value="1"/>
</dbReference>
<keyword evidence="5" id="KW-1185">Reference proteome</keyword>
<dbReference type="Gene3D" id="3.40.50.1820">
    <property type="entry name" value="alpha/beta hydrolase"/>
    <property type="match status" value="1"/>
</dbReference>